<dbReference type="EMBL" id="HBGG01027535">
    <property type="protein sequence ID" value="CAD9211953.1"/>
    <property type="molecule type" value="Transcribed_RNA"/>
</dbReference>
<dbReference type="SMART" id="SM00271">
    <property type="entry name" value="DnaJ"/>
    <property type="match status" value="1"/>
</dbReference>
<dbReference type="PANTHER" id="PTHR43908">
    <property type="entry name" value="AT29763P-RELATED"/>
    <property type="match status" value="1"/>
</dbReference>
<evidence type="ECO:0000313" key="4">
    <source>
        <dbReference type="EMBL" id="CAD9211953.1"/>
    </source>
</evidence>
<dbReference type="AlphaFoldDB" id="A0A7S1SXE0"/>
<dbReference type="Gene3D" id="1.10.287.110">
    <property type="entry name" value="DnaJ domain"/>
    <property type="match status" value="1"/>
</dbReference>
<dbReference type="PROSITE" id="PS00636">
    <property type="entry name" value="DNAJ_1"/>
    <property type="match status" value="1"/>
</dbReference>
<dbReference type="CDD" id="cd06257">
    <property type="entry name" value="DnaJ"/>
    <property type="match status" value="1"/>
</dbReference>
<feature type="region of interest" description="Disordered" evidence="1">
    <location>
        <begin position="104"/>
        <end position="124"/>
    </location>
</feature>
<dbReference type="InterPro" id="IPR018253">
    <property type="entry name" value="DnaJ_domain_CS"/>
</dbReference>
<accession>A0A7S1SXE0</accession>
<feature type="domain" description="J" evidence="3">
    <location>
        <begin position="22"/>
        <end position="86"/>
    </location>
</feature>
<evidence type="ECO:0000259" key="3">
    <source>
        <dbReference type="PROSITE" id="PS50076"/>
    </source>
</evidence>
<proteinExistence type="predicted"/>
<feature type="compositionally biased region" description="Low complexity" evidence="1">
    <location>
        <begin position="104"/>
        <end position="113"/>
    </location>
</feature>
<dbReference type="GO" id="GO:0030544">
    <property type="term" value="F:Hsp70 protein binding"/>
    <property type="evidence" value="ECO:0007669"/>
    <property type="project" value="TreeGrafter"/>
</dbReference>
<dbReference type="PROSITE" id="PS50076">
    <property type="entry name" value="DNAJ_2"/>
    <property type="match status" value="1"/>
</dbReference>
<keyword evidence="2" id="KW-1133">Transmembrane helix</keyword>
<dbReference type="PANTHER" id="PTHR43908:SF3">
    <property type="entry name" value="AT29763P-RELATED"/>
    <property type="match status" value="1"/>
</dbReference>
<name>A0A7S1SXE0_9CHLO</name>
<gene>
    <name evidence="4" type="ORF">TCHU04912_LOCUS14192</name>
</gene>
<organism evidence="4">
    <name type="scientific">Tetraselmis chuii</name>
    <dbReference type="NCBI Taxonomy" id="63592"/>
    <lineage>
        <taxon>Eukaryota</taxon>
        <taxon>Viridiplantae</taxon>
        <taxon>Chlorophyta</taxon>
        <taxon>core chlorophytes</taxon>
        <taxon>Chlorodendrophyceae</taxon>
        <taxon>Chlorodendrales</taxon>
        <taxon>Chlorodendraceae</taxon>
        <taxon>Tetraselmis</taxon>
    </lineage>
</organism>
<dbReference type="InterPro" id="IPR051100">
    <property type="entry name" value="DnaJ_subfamily_B/C"/>
</dbReference>
<dbReference type="InterPro" id="IPR001623">
    <property type="entry name" value="DnaJ_domain"/>
</dbReference>
<dbReference type="GO" id="GO:0071218">
    <property type="term" value="P:cellular response to misfolded protein"/>
    <property type="evidence" value="ECO:0007669"/>
    <property type="project" value="TreeGrafter"/>
</dbReference>
<feature type="transmembrane region" description="Helical" evidence="2">
    <location>
        <begin position="156"/>
        <end position="175"/>
    </location>
</feature>
<keyword evidence="2" id="KW-0812">Transmembrane</keyword>
<dbReference type="Pfam" id="PF00226">
    <property type="entry name" value="DnaJ"/>
    <property type="match status" value="1"/>
</dbReference>
<dbReference type="SUPFAM" id="SSF46565">
    <property type="entry name" value="Chaperone J-domain"/>
    <property type="match status" value="1"/>
</dbReference>
<evidence type="ECO:0000256" key="1">
    <source>
        <dbReference type="SAM" id="MobiDB-lite"/>
    </source>
</evidence>
<keyword evidence="2" id="KW-0472">Membrane</keyword>
<dbReference type="InterPro" id="IPR036869">
    <property type="entry name" value="J_dom_sf"/>
</dbReference>
<evidence type="ECO:0000256" key="2">
    <source>
        <dbReference type="SAM" id="Phobius"/>
    </source>
</evidence>
<dbReference type="GO" id="GO:0005789">
    <property type="term" value="C:endoplasmic reticulum membrane"/>
    <property type="evidence" value="ECO:0007669"/>
    <property type="project" value="TreeGrafter"/>
</dbReference>
<sequence length="177" mass="18963">MATRSTTKQQELLVINTLKARDHYEVLQVGRSASQNAIKRSYRDLALQLHPDKNQATGSDEAFKVATAAYNCLSDPTKRSVYDRWALGQKPVYHAQSSGSRSAAAAAAASGRKAPPPSKRAANGTVNVGTVCRDAMLRCCCIVDGPDGQKRYSWPLAIVDSAPLIVLGIILLAPIGL</sequence>
<reference evidence="4" key="1">
    <citation type="submission" date="2021-01" db="EMBL/GenBank/DDBJ databases">
        <authorList>
            <person name="Corre E."/>
            <person name="Pelletier E."/>
            <person name="Niang G."/>
            <person name="Scheremetjew M."/>
            <person name="Finn R."/>
            <person name="Kale V."/>
            <person name="Holt S."/>
            <person name="Cochrane G."/>
            <person name="Meng A."/>
            <person name="Brown T."/>
            <person name="Cohen L."/>
        </authorList>
    </citation>
    <scope>NUCLEOTIDE SEQUENCE</scope>
    <source>
        <strain evidence="4">PLY429</strain>
    </source>
</reference>
<protein>
    <recommendedName>
        <fullName evidence="3">J domain-containing protein</fullName>
    </recommendedName>
</protein>
<dbReference type="PRINTS" id="PR00625">
    <property type="entry name" value="JDOMAIN"/>
</dbReference>